<name>A0A1X7UDW3_AMPQE</name>
<dbReference type="AlphaFoldDB" id="A0A1X7UDW3"/>
<organism evidence="1">
    <name type="scientific">Amphimedon queenslandica</name>
    <name type="common">Sponge</name>
    <dbReference type="NCBI Taxonomy" id="400682"/>
    <lineage>
        <taxon>Eukaryota</taxon>
        <taxon>Metazoa</taxon>
        <taxon>Porifera</taxon>
        <taxon>Demospongiae</taxon>
        <taxon>Heteroscleromorpha</taxon>
        <taxon>Haplosclerida</taxon>
        <taxon>Niphatidae</taxon>
        <taxon>Amphimedon</taxon>
    </lineage>
</organism>
<evidence type="ECO:0000313" key="1">
    <source>
        <dbReference type="EnsemblMetazoa" id="Aqu2.1.25663_001"/>
    </source>
</evidence>
<accession>A0A1X7UDW3</accession>
<sequence length="117" mass="12196">TPHSVEYSAFRSFHGSSNFFSASPLQPTTLPLQSMAHVPVLGMSPSFDPANPGMSSQHTLVVLPSAAIGAPGPPAALGISLSLSAEPIPARLVQKIQSGQFVEMRELLGDNIALTAF</sequence>
<protein>
    <submittedName>
        <fullName evidence="1">Uncharacterized protein</fullName>
    </submittedName>
</protein>
<dbReference type="EnsemblMetazoa" id="Aqu2.1.25663_001">
    <property type="protein sequence ID" value="Aqu2.1.25663_001"/>
    <property type="gene ID" value="Aqu2.1.25663"/>
</dbReference>
<reference evidence="1" key="1">
    <citation type="submission" date="2017-05" db="UniProtKB">
        <authorList>
            <consortium name="EnsemblMetazoa"/>
        </authorList>
    </citation>
    <scope>IDENTIFICATION</scope>
</reference>
<dbReference type="InParanoid" id="A0A1X7UDW3"/>
<proteinExistence type="predicted"/>